<evidence type="ECO:0000313" key="2">
    <source>
        <dbReference type="Proteomes" id="UP000587942"/>
    </source>
</evidence>
<evidence type="ECO:0008006" key="3">
    <source>
        <dbReference type="Google" id="ProtNLM"/>
    </source>
</evidence>
<protein>
    <recommendedName>
        <fullName evidence="3">Competence protein ComG</fullName>
    </recommendedName>
</protein>
<proteinExistence type="predicted"/>
<evidence type="ECO:0000313" key="1">
    <source>
        <dbReference type="EMBL" id="NKE05071.1"/>
    </source>
</evidence>
<dbReference type="AlphaFoldDB" id="A0A846TRP1"/>
<gene>
    <name evidence="1" type="ORF">GWK17_06225</name>
</gene>
<sequence>MIFLLLMSFSLLILTENYVAGKKFAKETEAIRLQEYYMLCSVKQTENMRSEGSLPALGTLEYKLGDVSFQKQDVSSSVEEVIFNLKLEGGEKALGIAQYDKNTGAMIRWREKK</sequence>
<reference evidence="1 2" key="1">
    <citation type="submission" date="2020-03" db="EMBL/GenBank/DDBJ databases">
        <authorList>
            <person name="Sun Q."/>
        </authorList>
    </citation>
    <scope>NUCLEOTIDE SEQUENCE [LARGE SCALE GENOMIC DNA]</scope>
    <source>
        <strain evidence="1 2">KACC 21451</strain>
    </source>
</reference>
<organism evidence="1 2">
    <name type="scientific">Mesobacillus selenatarsenatis</name>
    <dbReference type="NCBI Taxonomy" id="388741"/>
    <lineage>
        <taxon>Bacteria</taxon>
        <taxon>Bacillati</taxon>
        <taxon>Bacillota</taxon>
        <taxon>Bacilli</taxon>
        <taxon>Bacillales</taxon>
        <taxon>Bacillaceae</taxon>
        <taxon>Mesobacillus</taxon>
    </lineage>
</organism>
<name>A0A846TRP1_9BACI</name>
<accession>A0A846TRP1</accession>
<dbReference type="Proteomes" id="UP000587942">
    <property type="component" value="Unassembled WGS sequence"/>
</dbReference>
<comment type="caution">
    <text evidence="1">The sequence shown here is derived from an EMBL/GenBank/DDBJ whole genome shotgun (WGS) entry which is preliminary data.</text>
</comment>
<dbReference type="EMBL" id="JAAVUM010000003">
    <property type="protein sequence ID" value="NKE05071.1"/>
    <property type="molecule type" value="Genomic_DNA"/>
</dbReference>
<dbReference type="InterPro" id="IPR020372">
    <property type="entry name" value="Competence_ComGG"/>
</dbReference>
<dbReference type="Pfam" id="PF14173">
    <property type="entry name" value="ComGG"/>
    <property type="match status" value="1"/>
</dbReference>